<feature type="non-terminal residue" evidence="1">
    <location>
        <position position="197"/>
    </location>
</feature>
<evidence type="ECO:0000313" key="2">
    <source>
        <dbReference type="Proteomes" id="UP001059041"/>
    </source>
</evidence>
<gene>
    <name evidence="1" type="ORF">IRJ41_018612</name>
</gene>
<evidence type="ECO:0000313" key="1">
    <source>
        <dbReference type="EMBL" id="KAI7813533.1"/>
    </source>
</evidence>
<reference evidence="1" key="1">
    <citation type="submission" date="2021-02" db="EMBL/GenBank/DDBJ databases">
        <title>Comparative genomics reveals that relaxation of natural selection precedes convergent phenotypic evolution of cavefish.</title>
        <authorList>
            <person name="Peng Z."/>
        </authorList>
    </citation>
    <scope>NUCLEOTIDE SEQUENCE</scope>
    <source>
        <tissue evidence="1">Muscle</tissue>
    </source>
</reference>
<comment type="caution">
    <text evidence="1">The sequence shown here is derived from an EMBL/GenBank/DDBJ whole genome shotgun (WGS) entry which is preliminary data.</text>
</comment>
<protein>
    <submittedName>
        <fullName evidence="1">Uncharacterized protein</fullName>
    </submittedName>
</protein>
<name>A0A9W7X3W1_TRIRA</name>
<dbReference type="Proteomes" id="UP001059041">
    <property type="component" value="Linkage Group LG2"/>
</dbReference>
<proteinExistence type="predicted"/>
<sequence>AELKLSAPGGCVPVDQVALDFDIVCFIPCCRTSKTAHTLCKFEEEMIMRENAVTIIQLEDNNQETSITVFASRGQYAQAGFRLKHEKKLNGRRTSTSCRWLDADTQARAAPLSTAAKYIRQHQTLETSESLVTLQHTTGLRCIPVLLLGDKPSDFFELCFDSDKNDFEHIAVGILTVINEDSPHSSSLIHADPVSTS</sequence>
<keyword evidence="2" id="KW-1185">Reference proteome</keyword>
<accession>A0A9W7X3W1</accession>
<dbReference type="EMBL" id="JAFHDT010000002">
    <property type="protein sequence ID" value="KAI7813533.1"/>
    <property type="molecule type" value="Genomic_DNA"/>
</dbReference>
<dbReference type="AlphaFoldDB" id="A0A9W7X3W1"/>
<organism evidence="1 2">
    <name type="scientific">Triplophysa rosa</name>
    <name type="common">Cave loach</name>
    <dbReference type="NCBI Taxonomy" id="992332"/>
    <lineage>
        <taxon>Eukaryota</taxon>
        <taxon>Metazoa</taxon>
        <taxon>Chordata</taxon>
        <taxon>Craniata</taxon>
        <taxon>Vertebrata</taxon>
        <taxon>Euteleostomi</taxon>
        <taxon>Actinopterygii</taxon>
        <taxon>Neopterygii</taxon>
        <taxon>Teleostei</taxon>
        <taxon>Ostariophysi</taxon>
        <taxon>Cypriniformes</taxon>
        <taxon>Nemacheilidae</taxon>
        <taxon>Triplophysa</taxon>
    </lineage>
</organism>